<comment type="caution">
    <text evidence="5">The sequence shown here is derived from an EMBL/GenBank/DDBJ whole genome shotgun (WGS) entry which is preliminary data.</text>
</comment>
<dbReference type="AlphaFoldDB" id="A0A9D4Z717"/>
<comment type="similarity">
    <text evidence="4">Belongs to the EXORDIUM family.</text>
</comment>
<dbReference type="InterPro" id="IPR006766">
    <property type="entry name" value="EXORDIUM-like"/>
</dbReference>
<dbReference type="OrthoDB" id="2017091at2759"/>
<protein>
    <recommendedName>
        <fullName evidence="7">Protein EXORDIUM</fullName>
    </recommendedName>
</protein>
<evidence type="ECO:0000313" key="5">
    <source>
        <dbReference type="EMBL" id="KAI5064718.1"/>
    </source>
</evidence>
<keyword evidence="3" id="KW-0732">Signal</keyword>
<evidence type="ECO:0000256" key="1">
    <source>
        <dbReference type="ARBA" id="ARBA00004613"/>
    </source>
</evidence>
<proteinExistence type="inferred from homology"/>
<evidence type="ECO:0000256" key="2">
    <source>
        <dbReference type="ARBA" id="ARBA00022525"/>
    </source>
</evidence>
<dbReference type="Pfam" id="PF04674">
    <property type="entry name" value="Phi_1"/>
    <property type="match status" value="1"/>
</dbReference>
<keyword evidence="6" id="KW-1185">Reference proteome</keyword>
<dbReference type="EMBL" id="JABFUD020000019">
    <property type="protein sequence ID" value="KAI5064718.1"/>
    <property type="molecule type" value="Genomic_DNA"/>
</dbReference>
<evidence type="ECO:0000256" key="4">
    <source>
        <dbReference type="ARBA" id="ARBA00023591"/>
    </source>
</evidence>
<evidence type="ECO:0000256" key="3">
    <source>
        <dbReference type="ARBA" id="ARBA00022729"/>
    </source>
</evidence>
<keyword evidence="2" id="KW-0964">Secreted</keyword>
<sequence>MGGSPSFLPPPQREPSLSHTAPCLRAHHAAACMPSPPAHGFSPKKAIKTGPNLTYHGGPILSTKPILDVYICWYGHFSKPQRRVVLDFFASLKKASGGGADADATAPSVSSWWGTMSLYKDKRGNAVSSTVKLAGQMSDRKYSMGKQLKGADLETMAARAANSFASDDPNAIYVLITSENVMVEDFCESQCATHGIVKIKKKAVAFMWVGNSASQCPGQCAWPFALPQFMDYSSATETALKAPNDVGMDGVVMNIASILAGAATNPHGNAYYEGNPSVPLEAATACAGIFGPNAYPGAPGTLLSDSTGSSFNARGANSRRFLLPCLWHPLLRICKPL</sequence>
<dbReference type="PANTHER" id="PTHR31279:SF58">
    <property type="entry name" value="PROTEIN EXORDIUM-LIKE 2"/>
    <property type="match status" value="1"/>
</dbReference>
<dbReference type="GO" id="GO:0005576">
    <property type="term" value="C:extracellular region"/>
    <property type="evidence" value="ECO:0007669"/>
    <property type="project" value="UniProtKB-SubCell"/>
</dbReference>
<dbReference type="PANTHER" id="PTHR31279">
    <property type="entry name" value="PROTEIN EXORDIUM-LIKE 5"/>
    <property type="match status" value="1"/>
</dbReference>
<evidence type="ECO:0000313" key="6">
    <source>
        <dbReference type="Proteomes" id="UP000886520"/>
    </source>
</evidence>
<evidence type="ECO:0008006" key="7">
    <source>
        <dbReference type="Google" id="ProtNLM"/>
    </source>
</evidence>
<dbReference type="Proteomes" id="UP000886520">
    <property type="component" value="Chromosome 19"/>
</dbReference>
<organism evidence="5 6">
    <name type="scientific">Adiantum capillus-veneris</name>
    <name type="common">Maidenhair fern</name>
    <dbReference type="NCBI Taxonomy" id="13818"/>
    <lineage>
        <taxon>Eukaryota</taxon>
        <taxon>Viridiplantae</taxon>
        <taxon>Streptophyta</taxon>
        <taxon>Embryophyta</taxon>
        <taxon>Tracheophyta</taxon>
        <taxon>Polypodiopsida</taxon>
        <taxon>Polypodiidae</taxon>
        <taxon>Polypodiales</taxon>
        <taxon>Pteridineae</taxon>
        <taxon>Pteridaceae</taxon>
        <taxon>Vittarioideae</taxon>
        <taxon>Adiantum</taxon>
    </lineage>
</organism>
<gene>
    <name evidence="5" type="ORF">GOP47_0019413</name>
</gene>
<reference evidence="5" key="1">
    <citation type="submission" date="2021-01" db="EMBL/GenBank/DDBJ databases">
        <title>Adiantum capillus-veneris genome.</title>
        <authorList>
            <person name="Fang Y."/>
            <person name="Liao Q."/>
        </authorList>
    </citation>
    <scope>NUCLEOTIDE SEQUENCE</scope>
    <source>
        <strain evidence="5">H3</strain>
        <tissue evidence="5">Leaf</tissue>
    </source>
</reference>
<name>A0A9D4Z717_ADICA</name>
<accession>A0A9D4Z717</accession>
<comment type="subcellular location">
    <subcellularLocation>
        <location evidence="1">Secreted</location>
    </subcellularLocation>
</comment>